<feature type="signal peptide" evidence="2">
    <location>
        <begin position="1"/>
        <end position="22"/>
    </location>
</feature>
<organism evidence="3">
    <name type="scientific">Strongyloides ratti</name>
    <name type="common">Parasitic roundworm</name>
    <dbReference type="NCBI Taxonomy" id="34506"/>
    <lineage>
        <taxon>Eukaryota</taxon>
        <taxon>Metazoa</taxon>
        <taxon>Ecdysozoa</taxon>
        <taxon>Nematoda</taxon>
        <taxon>Chromadorea</taxon>
        <taxon>Rhabditida</taxon>
        <taxon>Tylenchina</taxon>
        <taxon>Panagrolaimomorpha</taxon>
        <taxon>Strongyloidoidea</taxon>
        <taxon>Strongyloididae</taxon>
        <taxon>Strongyloides</taxon>
    </lineage>
</organism>
<dbReference type="OMA" id="MHLCCKT"/>
<dbReference type="GeneID" id="36382871"/>
<dbReference type="CTD" id="36382871"/>
<name>A0A090LSB2_STRRB</name>
<proteinExistence type="predicted"/>
<evidence type="ECO:0000313" key="4">
    <source>
        <dbReference type="Proteomes" id="UP000035682"/>
    </source>
</evidence>
<feature type="region of interest" description="Disordered" evidence="1">
    <location>
        <begin position="31"/>
        <end position="75"/>
    </location>
</feature>
<evidence type="ECO:0000256" key="1">
    <source>
        <dbReference type="SAM" id="MobiDB-lite"/>
    </source>
</evidence>
<protein>
    <submittedName>
        <fullName evidence="3 5">Uncharacterized protein</fullName>
    </submittedName>
</protein>
<dbReference type="Proteomes" id="UP000035682">
    <property type="component" value="Unplaced"/>
</dbReference>
<reference evidence="3 4" key="1">
    <citation type="submission" date="2014-09" db="EMBL/GenBank/DDBJ databases">
        <authorList>
            <person name="Martin A.A."/>
        </authorList>
    </citation>
    <scope>NUCLEOTIDE SEQUENCE</scope>
    <source>
        <strain evidence="4">ED321</strain>
        <strain evidence="3">ED321 Heterogonic</strain>
    </source>
</reference>
<feature type="chain" id="PRO_5015031078" evidence="2">
    <location>
        <begin position="23"/>
        <end position="426"/>
    </location>
</feature>
<evidence type="ECO:0000313" key="6">
    <source>
        <dbReference type="WormBase" id="SRAE_2000512400"/>
    </source>
</evidence>
<dbReference type="OrthoDB" id="5786500at2759"/>
<evidence type="ECO:0000256" key="2">
    <source>
        <dbReference type="SAM" id="SignalP"/>
    </source>
</evidence>
<sequence>MKLYIILIIILIFLTIIFELESKKLRKKGKNKKKKITTTTTTIDPEDDEREENNESVEKEDKSEENIEEEDEEDYEEYQEPICMYPWQTHQNNILTSFSKCFEFEEQGVPCTPHDPIECTGRNPVCILSKRSMTYRCCSDISQDLTTPPTDKKEVKPICPYGGSSYDMPNVLLCDPDKKDICPSGYSCEEAVNAKLSAPEHSHLCCKQTTLDDFANVFYEARIHINKYSGNLSMPVSYVTALSPSIIPNAPNAGIDYVVLNEYIPSQQPLPEIRTGDHYSMIPYKLREPVFLKQVVLLRDQFPGYFHHILVLFNPHGNPEAMNFYYNRQSSLSRIVDLTVPSWDEGAFFRSINRVVTITNDKPFSKQIRKLYIVLAFKTKKPITRRHPTTHRDLNSNYTSFTEFLTTDTGKYLGDPVAGTYFWITK</sequence>
<dbReference type="EMBL" id="LN609529">
    <property type="protein sequence ID" value="CEF70493.1"/>
    <property type="molecule type" value="Genomic_DNA"/>
</dbReference>
<dbReference type="AlphaFoldDB" id="A0A090LSB2"/>
<accession>A0A090LSB2</accession>
<keyword evidence="2" id="KW-0732">Signal</keyword>
<feature type="compositionally biased region" description="Acidic residues" evidence="1">
    <location>
        <begin position="66"/>
        <end position="75"/>
    </location>
</feature>
<dbReference type="WormBase" id="SRAE_2000512400">
    <property type="protein sequence ID" value="SRP08596"/>
    <property type="gene ID" value="WBGene00265378"/>
</dbReference>
<reference evidence="5" key="2">
    <citation type="submission" date="2020-12" db="UniProtKB">
        <authorList>
            <consortium name="WormBaseParasite"/>
        </authorList>
    </citation>
    <scope>IDENTIFICATION</scope>
</reference>
<dbReference type="RefSeq" id="XP_024509690.1">
    <property type="nucleotide sequence ID" value="XM_024644095.1"/>
</dbReference>
<evidence type="ECO:0000313" key="5">
    <source>
        <dbReference type="WBParaSite" id="SRAE_2000512400.1"/>
    </source>
</evidence>
<feature type="compositionally biased region" description="Acidic residues" evidence="1">
    <location>
        <begin position="44"/>
        <end position="55"/>
    </location>
</feature>
<evidence type="ECO:0000313" key="3">
    <source>
        <dbReference type="EMBL" id="CEF70493.1"/>
    </source>
</evidence>
<feature type="compositionally biased region" description="Basic and acidic residues" evidence="1">
    <location>
        <begin position="56"/>
        <end position="65"/>
    </location>
</feature>
<dbReference type="WBParaSite" id="SRAE_2000512400.1">
    <property type="protein sequence ID" value="SRAE_2000512400.1"/>
    <property type="gene ID" value="WBGene00265378"/>
</dbReference>
<gene>
    <name evidence="3 5 6" type="ORF">SRAE_2000512400</name>
</gene>
<keyword evidence="4" id="KW-1185">Reference proteome</keyword>